<organism evidence="1 2">
    <name type="scientific">Candidatus Segetimicrobium genomatis</name>
    <dbReference type="NCBI Taxonomy" id="2569760"/>
    <lineage>
        <taxon>Bacteria</taxon>
        <taxon>Bacillati</taxon>
        <taxon>Candidatus Sysuimicrobiota</taxon>
        <taxon>Candidatus Sysuimicrobiia</taxon>
        <taxon>Candidatus Sysuimicrobiales</taxon>
        <taxon>Candidatus Segetimicrobiaceae</taxon>
        <taxon>Candidatus Segetimicrobium</taxon>
    </lineage>
</organism>
<reference evidence="1 2" key="1">
    <citation type="journal article" date="2019" name="Nat. Microbiol.">
        <title>Mediterranean grassland soil C-N compound turnover is dependent on rainfall and depth, and is mediated by genomically divergent microorganisms.</title>
        <authorList>
            <person name="Diamond S."/>
            <person name="Andeer P.F."/>
            <person name="Li Z."/>
            <person name="Crits-Christoph A."/>
            <person name="Burstein D."/>
            <person name="Anantharaman K."/>
            <person name="Lane K.R."/>
            <person name="Thomas B.C."/>
            <person name="Pan C."/>
            <person name="Northen T.R."/>
            <person name="Banfield J.F."/>
        </authorList>
    </citation>
    <scope>NUCLEOTIDE SEQUENCE [LARGE SCALE GENOMIC DNA]</scope>
    <source>
        <strain evidence="1">NP_8</strain>
    </source>
</reference>
<dbReference type="Proteomes" id="UP000318834">
    <property type="component" value="Unassembled WGS sequence"/>
</dbReference>
<proteinExistence type="predicted"/>
<evidence type="ECO:0000313" key="2">
    <source>
        <dbReference type="Proteomes" id="UP000318834"/>
    </source>
</evidence>
<sequence length="170" mass="18992">MPQWRAAHARALRLAQRLREASVVFRRYAGELKYHPQTGVQGRIGRDLLDAAAVVRDTLSEVDAMTRRWDEEIAWLRSLDPRLPMEDIHQGHAAARDAVRLTRAALDVFAQAALHPETASLDAPYGHGAPRRVHPGAQCTWVAERAEELAVRLSSVALLKENLLLMLQAP</sequence>
<dbReference type="EMBL" id="VBAP01000076">
    <property type="protein sequence ID" value="TMI73114.1"/>
    <property type="molecule type" value="Genomic_DNA"/>
</dbReference>
<protein>
    <submittedName>
        <fullName evidence="1">Uncharacterized protein</fullName>
    </submittedName>
</protein>
<gene>
    <name evidence="1" type="ORF">E6H05_10205</name>
</gene>
<name>A0A537IP57_9BACT</name>
<comment type="caution">
    <text evidence="1">The sequence shown here is derived from an EMBL/GenBank/DDBJ whole genome shotgun (WGS) entry which is preliminary data.</text>
</comment>
<dbReference type="AlphaFoldDB" id="A0A537IP57"/>
<accession>A0A537IP57</accession>
<evidence type="ECO:0000313" key="1">
    <source>
        <dbReference type="EMBL" id="TMI73114.1"/>
    </source>
</evidence>